<organism evidence="3 4">
    <name type="scientific">Pendulispora rubella</name>
    <dbReference type="NCBI Taxonomy" id="2741070"/>
    <lineage>
        <taxon>Bacteria</taxon>
        <taxon>Pseudomonadati</taxon>
        <taxon>Myxococcota</taxon>
        <taxon>Myxococcia</taxon>
        <taxon>Myxococcales</taxon>
        <taxon>Sorangiineae</taxon>
        <taxon>Pendulisporaceae</taxon>
        <taxon>Pendulispora</taxon>
    </lineage>
</organism>
<evidence type="ECO:0000313" key="4">
    <source>
        <dbReference type="Proteomes" id="UP001374803"/>
    </source>
</evidence>
<name>A0ABZ2KZ14_9BACT</name>
<proteinExistence type="predicted"/>
<dbReference type="InterPro" id="IPR025110">
    <property type="entry name" value="AMP-bd_C"/>
</dbReference>
<evidence type="ECO:0000259" key="2">
    <source>
        <dbReference type="Pfam" id="PF13193"/>
    </source>
</evidence>
<protein>
    <submittedName>
        <fullName evidence="3">Amino acid adenylation domain-containing protein</fullName>
    </submittedName>
</protein>
<dbReference type="PANTHER" id="PTHR45527">
    <property type="entry name" value="NONRIBOSOMAL PEPTIDE SYNTHETASE"/>
    <property type="match status" value="1"/>
</dbReference>
<sequence length="500" mass="54288">MFDTRFLQEGVLSSARRFPDRPAVIEMGRTITYAELDRAANRIAWALLERGVDVGDRVGVWMPKSAYALAAMQAVLRIGAAYVPLDPQSPTARVRTIVDDCAMKTVITHGPYALDRGGPPELHIDALGGDTLFLDAVATIPPPPIDAESLAYILYTSGTTGVPKGVCVSHRAALAFVDWGIGELGVRPEDRLANHAPLHFDLSVFDVYAAFHSGASVAIVPEGSSLVGSALVEFIARNEISIWYSVPSALVMMIEQGGLLETPLRSLRAILFAGEVFPIKQLRQLRQGLPQCRMLNLYGPTETNVCTAFEASWIEPDRVTPLPIGRACCGDRAYARAENGEIVGVGGEGELWVDGPTVMSGYWGQPAQQGAYCTGDVVRVLDGGVFEFVGRRDHMVKIRGHRVELGEIEAALLAHASVREACVLAVGAGLEMRLVAFLACVPGHRPLSLLQTKEHCQTKVPRYMIVDAVRWVEQLPRTRNGKVDRHALASSHPRTERTSG</sequence>
<evidence type="ECO:0000313" key="3">
    <source>
        <dbReference type="EMBL" id="WXB03737.1"/>
    </source>
</evidence>
<keyword evidence="4" id="KW-1185">Reference proteome</keyword>
<dbReference type="InterPro" id="IPR045851">
    <property type="entry name" value="AMP-bd_C_sf"/>
</dbReference>
<dbReference type="InterPro" id="IPR000873">
    <property type="entry name" value="AMP-dep_synth/lig_dom"/>
</dbReference>
<dbReference type="Pfam" id="PF00501">
    <property type="entry name" value="AMP-binding"/>
    <property type="match status" value="1"/>
</dbReference>
<dbReference type="EMBL" id="CP089983">
    <property type="protein sequence ID" value="WXB03737.1"/>
    <property type="molecule type" value="Genomic_DNA"/>
</dbReference>
<gene>
    <name evidence="3" type="ORF">LVJ94_43385</name>
</gene>
<feature type="domain" description="AMP-binding enzyme C-terminal" evidence="2">
    <location>
        <begin position="407"/>
        <end position="482"/>
    </location>
</feature>
<dbReference type="PROSITE" id="PS00455">
    <property type="entry name" value="AMP_BINDING"/>
    <property type="match status" value="1"/>
</dbReference>
<dbReference type="InterPro" id="IPR042099">
    <property type="entry name" value="ANL_N_sf"/>
</dbReference>
<evidence type="ECO:0000259" key="1">
    <source>
        <dbReference type="Pfam" id="PF00501"/>
    </source>
</evidence>
<reference evidence="3" key="1">
    <citation type="submission" date="2021-12" db="EMBL/GenBank/DDBJ databases">
        <title>Discovery of the Pendulisporaceae a myxobacterial family with distinct sporulation behavior and unique specialized metabolism.</title>
        <authorList>
            <person name="Garcia R."/>
            <person name="Popoff A."/>
            <person name="Bader C.D."/>
            <person name="Loehr J."/>
            <person name="Walesch S."/>
            <person name="Walt C."/>
            <person name="Boldt J."/>
            <person name="Bunk B."/>
            <person name="Haeckl F.J.F.P.J."/>
            <person name="Gunesch A.P."/>
            <person name="Birkelbach J."/>
            <person name="Nuebel U."/>
            <person name="Pietschmann T."/>
            <person name="Bach T."/>
            <person name="Mueller R."/>
        </authorList>
    </citation>
    <scope>NUCLEOTIDE SEQUENCE</scope>
    <source>
        <strain evidence="3">MSr11367</strain>
    </source>
</reference>
<accession>A0ABZ2KZ14</accession>
<dbReference type="NCBIfam" id="TIGR01733">
    <property type="entry name" value="AA-adenyl-dom"/>
    <property type="match status" value="1"/>
</dbReference>
<dbReference type="PANTHER" id="PTHR45527:SF1">
    <property type="entry name" value="FATTY ACID SYNTHASE"/>
    <property type="match status" value="1"/>
</dbReference>
<dbReference type="Gene3D" id="3.30.300.30">
    <property type="match status" value="1"/>
</dbReference>
<dbReference type="Gene3D" id="3.40.50.12780">
    <property type="entry name" value="N-terminal domain of ligase-like"/>
    <property type="match status" value="1"/>
</dbReference>
<dbReference type="InterPro" id="IPR020845">
    <property type="entry name" value="AMP-binding_CS"/>
</dbReference>
<dbReference type="InterPro" id="IPR010071">
    <property type="entry name" value="AA_adenyl_dom"/>
</dbReference>
<dbReference type="Proteomes" id="UP001374803">
    <property type="component" value="Chromosome"/>
</dbReference>
<dbReference type="SUPFAM" id="SSF56801">
    <property type="entry name" value="Acetyl-CoA synthetase-like"/>
    <property type="match status" value="1"/>
</dbReference>
<dbReference type="Pfam" id="PF13193">
    <property type="entry name" value="AMP-binding_C"/>
    <property type="match status" value="1"/>
</dbReference>
<feature type="domain" description="AMP-dependent synthetase/ligase" evidence="1">
    <location>
        <begin position="14"/>
        <end position="363"/>
    </location>
</feature>
<dbReference type="RefSeq" id="WP_394833371.1">
    <property type="nucleotide sequence ID" value="NZ_CP089929.1"/>
</dbReference>